<evidence type="ECO:0000256" key="2">
    <source>
        <dbReference type="ARBA" id="ARBA00022722"/>
    </source>
</evidence>
<keyword evidence="2" id="KW-0540">Nuclease</keyword>
<dbReference type="EMBL" id="CP067993">
    <property type="protein sequence ID" value="QQQ41316.1"/>
    <property type="molecule type" value="Genomic_DNA"/>
</dbReference>
<accession>A0ABD7C094</accession>
<protein>
    <submittedName>
        <fullName evidence="5">VRR-NUC domain-containing protein</fullName>
    </submittedName>
</protein>
<dbReference type="RefSeq" id="WP_201116986.1">
    <property type="nucleotide sequence ID" value="NZ_CP067993.1"/>
</dbReference>
<dbReference type="GO" id="GO:0004518">
    <property type="term" value="F:nuclease activity"/>
    <property type="evidence" value="ECO:0007669"/>
    <property type="project" value="UniProtKB-KW"/>
</dbReference>
<dbReference type="InterPro" id="IPR011856">
    <property type="entry name" value="tRNA_endonuc-like_dom_sf"/>
</dbReference>
<feature type="domain" description="VRR-NUC" evidence="4">
    <location>
        <begin position="34"/>
        <end position="124"/>
    </location>
</feature>
<organism evidence="5 6">
    <name type="scientific">Stenotrophomonas maltophilia</name>
    <name type="common">Pseudomonas maltophilia</name>
    <name type="synonym">Xanthomonas maltophilia</name>
    <dbReference type="NCBI Taxonomy" id="40324"/>
    <lineage>
        <taxon>Bacteria</taxon>
        <taxon>Pseudomonadati</taxon>
        <taxon>Pseudomonadota</taxon>
        <taxon>Gammaproteobacteria</taxon>
        <taxon>Lysobacterales</taxon>
        <taxon>Lysobacteraceae</taxon>
        <taxon>Stenotrophomonas</taxon>
        <taxon>Stenotrophomonas maltophilia group</taxon>
    </lineage>
</organism>
<comment type="cofactor">
    <cofactor evidence="1">
        <name>Mg(2+)</name>
        <dbReference type="ChEBI" id="CHEBI:18420"/>
    </cofactor>
</comment>
<name>A0ABD7C094_STEMA</name>
<dbReference type="Pfam" id="PF08774">
    <property type="entry name" value="VRR_NUC"/>
    <property type="match status" value="1"/>
</dbReference>
<sequence>MIGGNTMRGGAGARPRHPEDAHQKALFDWVAAASAQLPDLQYLMHVPNGGRRGKLEAVRLKAQGVRAGYPDLVLDVARGGYHGLRIELKATRADLGRKPEVSAVQRSWLTRLQQQGYRAVVCEGWLAAREELLFYLALEV</sequence>
<evidence type="ECO:0000313" key="5">
    <source>
        <dbReference type="EMBL" id="QQQ41316.1"/>
    </source>
</evidence>
<evidence type="ECO:0000313" key="6">
    <source>
        <dbReference type="Proteomes" id="UP000596095"/>
    </source>
</evidence>
<evidence type="ECO:0000259" key="4">
    <source>
        <dbReference type="Pfam" id="PF08774"/>
    </source>
</evidence>
<reference evidence="5 6" key="1">
    <citation type="submission" date="2021-01" db="EMBL/GenBank/DDBJ databases">
        <title>Genome Characterization of a novel Stenotrophomonas isolate with high keratinase activity.</title>
        <authorList>
            <person name="Cao Z.-J."/>
        </authorList>
    </citation>
    <scope>NUCLEOTIDE SEQUENCE [LARGE SCALE GENOMIC DNA]</scope>
    <source>
        <strain evidence="5 6">DHHJ</strain>
    </source>
</reference>
<gene>
    <name evidence="5" type="ORF">JJL50_15345</name>
</gene>
<evidence type="ECO:0000256" key="1">
    <source>
        <dbReference type="ARBA" id="ARBA00001946"/>
    </source>
</evidence>
<dbReference type="GO" id="GO:0016787">
    <property type="term" value="F:hydrolase activity"/>
    <property type="evidence" value="ECO:0007669"/>
    <property type="project" value="UniProtKB-KW"/>
</dbReference>
<dbReference type="AlphaFoldDB" id="A0ABD7C094"/>
<dbReference type="Proteomes" id="UP000596095">
    <property type="component" value="Chromosome"/>
</dbReference>
<evidence type="ECO:0000256" key="3">
    <source>
        <dbReference type="ARBA" id="ARBA00022801"/>
    </source>
</evidence>
<proteinExistence type="predicted"/>
<keyword evidence="3" id="KW-0378">Hydrolase</keyword>
<dbReference type="InterPro" id="IPR014883">
    <property type="entry name" value="VRR_NUC"/>
</dbReference>
<dbReference type="Gene3D" id="3.40.1350.10">
    <property type="match status" value="1"/>
</dbReference>